<organism evidence="7 8">
    <name type="scientific">Orchesella cincta</name>
    <name type="common">Springtail</name>
    <name type="synonym">Podura cincta</name>
    <dbReference type="NCBI Taxonomy" id="48709"/>
    <lineage>
        <taxon>Eukaryota</taxon>
        <taxon>Metazoa</taxon>
        <taxon>Ecdysozoa</taxon>
        <taxon>Arthropoda</taxon>
        <taxon>Hexapoda</taxon>
        <taxon>Collembola</taxon>
        <taxon>Entomobryomorpha</taxon>
        <taxon>Entomobryoidea</taxon>
        <taxon>Orchesellidae</taxon>
        <taxon>Orchesellinae</taxon>
        <taxon>Orchesella</taxon>
    </lineage>
</organism>
<comment type="similarity">
    <text evidence="5">Belongs to the CIMIP2 family.</text>
</comment>
<keyword evidence="3" id="KW-0206">Cytoskeleton</keyword>
<evidence type="ECO:0000256" key="4">
    <source>
        <dbReference type="ARBA" id="ARBA00023273"/>
    </source>
</evidence>
<comment type="subcellular location">
    <subcellularLocation>
        <location evidence="1">Cytoplasm</location>
        <location evidence="1">Cytoskeleton</location>
        <location evidence="1">Cilium axoneme</location>
    </subcellularLocation>
</comment>
<dbReference type="PANTHER" id="PTHR22146">
    <property type="entry name" value="CAT EYE SYNDROME CRITICAL REGION PROTEIN 6"/>
    <property type="match status" value="1"/>
</dbReference>
<evidence type="ECO:0000256" key="3">
    <source>
        <dbReference type="ARBA" id="ARBA00023212"/>
    </source>
</evidence>
<dbReference type="OMA" id="WIDPEQY"/>
<dbReference type="EMBL" id="LJIJ01000352">
    <property type="protein sequence ID" value="ODM98466.1"/>
    <property type="molecule type" value="Genomic_DNA"/>
</dbReference>
<accession>A0A1D2MZK1</accession>
<evidence type="ECO:0000313" key="8">
    <source>
        <dbReference type="Proteomes" id="UP000094527"/>
    </source>
</evidence>
<protein>
    <recommendedName>
        <fullName evidence="6">Ciliary microtubule inner protein 2A-C-like domain-containing protein</fullName>
    </recommendedName>
</protein>
<dbReference type="InterPro" id="IPR018902">
    <property type="entry name" value="CMI2A-C-like_dom"/>
</dbReference>
<sequence length="363" mass="42380">MSCTNATKDPYQIPGYNGFVPGHLSEVGFTYSQGTHEVMRNRGPGGGQYRPCPKGCGTMDPCSDHGRDLRARLHLLQGEIDPNPCMGMDPGSKFCVPRPQVTCEPKLKRNNQHGYLSRLSVYQSGKNDSFGVTACRASNTYPCKEAAPSNRPFWREFEDLTNYDPFKEYEPDCRHLRLPKLKYKHESCWDEDYYLPEDCYEDYRKHGYICPPKVCECLPLDARKKDEDVKYYRIERDPNEFILPYFADPSNRLRYFKPRYTGHVPTMKFRNGEPFAVQSRNALNVFTNNYMTAHLKSRCPVWIDPEQYCDSTDYYKLFCKPRKTYDGHFHEKPIRDRLKPIFDAKDCVPPYLNEPMPLCIQRN</sequence>
<dbReference type="GO" id="GO:0015630">
    <property type="term" value="C:microtubule cytoskeleton"/>
    <property type="evidence" value="ECO:0007669"/>
    <property type="project" value="UniProtKB-ARBA"/>
</dbReference>
<evidence type="ECO:0000256" key="1">
    <source>
        <dbReference type="ARBA" id="ARBA00004430"/>
    </source>
</evidence>
<comment type="caution">
    <text evidence="7">The sequence shown here is derived from an EMBL/GenBank/DDBJ whole genome shotgun (WGS) entry which is preliminary data.</text>
</comment>
<keyword evidence="8" id="KW-1185">Reference proteome</keyword>
<dbReference type="PANTHER" id="PTHR22146:SF8">
    <property type="entry name" value="PROTEIN FAM166B"/>
    <property type="match status" value="1"/>
</dbReference>
<reference evidence="7 8" key="1">
    <citation type="journal article" date="2016" name="Genome Biol. Evol.">
        <title>Gene Family Evolution Reflects Adaptation to Soil Environmental Stressors in the Genome of the Collembolan Orchesella cincta.</title>
        <authorList>
            <person name="Faddeeva-Vakhrusheva A."/>
            <person name="Derks M.F."/>
            <person name="Anvar S.Y."/>
            <person name="Agamennone V."/>
            <person name="Suring W."/>
            <person name="Smit S."/>
            <person name="van Straalen N.M."/>
            <person name="Roelofs D."/>
        </authorList>
    </citation>
    <scope>NUCLEOTIDE SEQUENCE [LARGE SCALE GENOMIC DNA]</scope>
    <source>
        <tissue evidence="7">Mixed pool</tissue>
    </source>
</reference>
<keyword evidence="2" id="KW-0963">Cytoplasm</keyword>
<evidence type="ECO:0000256" key="2">
    <source>
        <dbReference type="ARBA" id="ARBA00022490"/>
    </source>
</evidence>
<dbReference type="AlphaFoldDB" id="A0A1D2MZK1"/>
<name>A0A1D2MZK1_ORCCI</name>
<feature type="domain" description="Ciliary microtubule inner protein 2A-C-like" evidence="6">
    <location>
        <begin position="9"/>
        <end position="41"/>
    </location>
</feature>
<dbReference type="OrthoDB" id="2019884at2759"/>
<evidence type="ECO:0000256" key="5">
    <source>
        <dbReference type="ARBA" id="ARBA00035661"/>
    </source>
</evidence>
<evidence type="ECO:0000313" key="7">
    <source>
        <dbReference type="EMBL" id="ODM98466.1"/>
    </source>
</evidence>
<evidence type="ECO:0000259" key="6">
    <source>
        <dbReference type="Pfam" id="PF10629"/>
    </source>
</evidence>
<dbReference type="Pfam" id="PF10629">
    <property type="entry name" value="CMI2B-like"/>
    <property type="match status" value="1"/>
</dbReference>
<dbReference type="GO" id="GO:0005930">
    <property type="term" value="C:axoneme"/>
    <property type="evidence" value="ECO:0007669"/>
    <property type="project" value="UniProtKB-SubCell"/>
</dbReference>
<keyword evidence="4" id="KW-0966">Cell projection</keyword>
<gene>
    <name evidence="7" type="ORF">Ocin01_08215</name>
</gene>
<proteinExistence type="inferred from homology"/>
<dbReference type="Proteomes" id="UP000094527">
    <property type="component" value="Unassembled WGS sequence"/>
</dbReference>